<dbReference type="InterPro" id="IPR008881">
    <property type="entry name" value="Trigger_fac_ribosome-bd_bac"/>
</dbReference>
<dbReference type="InterPro" id="IPR005215">
    <property type="entry name" value="Trig_fac"/>
</dbReference>
<dbReference type="InterPro" id="IPR001179">
    <property type="entry name" value="PPIase_FKBP_dom"/>
</dbReference>
<keyword evidence="9" id="KW-0132">Cell division</keyword>
<comment type="function">
    <text evidence="9">Involved in protein export. Acts as a chaperone by maintaining the newly synthesized protein in an open conformation. Functions as a peptidyl-prolyl cis-trans isomerase.</text>
</comment>
<dbReference type="RefSeq" id="WP_092222015.1">
    <property type="nucleotide sequence ID" value="NZ_FNJI01000010.1"/>
</dbReference>
<proteinExistence type="inferred from homology"/>
<keyword evidence="6 9" id="KW-0143">Chaperone</keyword>
<dbReference type="GO" id="GO:0043022">
    <property type="term" value="F:ribosome binding"/>
    <property type="evidence" value="ECO:0007669"/>
    <property type="project" value="TreeGrafter"/>
</dbReference>
<comment type="domain">
    <text evidence="9">Consists of 3 domains; the N-terminus binds the ribosome, the middle domain has PPIase activity, while the C-terminus has intrinsic chaperone activity on its own.</text>
</comment>
<feature type="domain" description="Trigger factor C-terminal" evidence="13">
    <location>
        <begin position="263"/>
        <end position="418"/>
    </location>
</feature>
<dbReference type="GO" id="GO:0003755">
    <property type="term" value="F:peptidyl-prolyl cis-trans isomerase activity"/>
    <property type="evidence" value="ECO:0007669"/>
    <property type="project" value="UniProtKB-UniRule"/>
</dbReference>
<evidence type="ECO:0000313" key="15">
    <source>
        <dbReference type="Proteomes" id="UP000199073"/>
    </source>
</evidence>
<organism evidence="14 15">
    <name type="scientific">Desulforhopalus singaporensis</name>
    <dbReference type="NCBI Taxonomy" id="91360"/>
    <lineage>
        <taxon>Bacteria</taxon>
        <taxon>Pseudomonadati</taxon>
        <taxon>Thermodesulfobacteriota</taxon>
        <taxon>Desulfobulbia</taxon>
        <taxon>Desulfobulbales</taxon>
        <taxon>Desulfocapsaceae</taxon>
        <taxon>Desulforhopalus</taxon>
    </lineage>
</organism>
<evidence type="ECO:0000313" key="14">
    <source>
        <dbReference type="EMBL" id="SDP10464.1"/>
    </source>
</evidence>
<gene>
    <name evidence="9" type="primary">tig</name>
    <name evidence="14" type="ORF">SAMN05660330_01828</name>
</gene>
<evidence type="ECO:0000256" key="10">
    <source>
        <dbReference type="SAM" id="MobiDB-lite"/>
    </source>
</evidence>
<dbReference type="GO" id="GO:0005737">
    <property type="term" value="C:cytoplasm"/>
    <property type="evidence" value="ECO:0007669"/>
    <property type="project" value="UniProtKB-SubCell"/>
</dbReference>
<evidence type="ECO:0000256" key="9">
    <source>
        <dbReference type="HAMAP-Rule" id="MF_00303"/>
    </source>
</evidence>
<evidence type="ECO:0000256" key="6">
    <source>
        <dbReference type="ARBA" id="ARBA00023186"/>
    </source>
</evidence>
<evidence type="ECO:0000256" key="1">
    <source>
        <dbReference type="ARBA" id="ARBA00000971"/>
    </source>
</evidence>
<evidence type="ECO:0000256" key="4">
    <source>
        <dbReference type="ARBA" id="ARBA00016902"/>
    </source>
</evidence>
<dbReference type="SUPFAM" id="SSF102735">
    <property type="entry name" value="Trigger factor ribosome-binding domain"/>
    <property type="match status" value="1"/>
</dbReference>
<dbReference type="Pfam" id="PF00254">
    <property type="entry name" value="FKBP_C"/>
    <property type="match status" value="1"/>
</dbReference>
<dbReference type="HAMAP" id="MF_00303">
    <property type="entry name" value="Trigger_factor_Tig"/>
    <property type="match status" value="1"/>
</dbReference>
<dbReference type="PANTHER" id="PTHR30560">
    <property type="entry name" value="TRIGGER FACTOR CHAPERONE AND PEPTIDYL-PROLYL CIS/TRANS ISOMERASE"/>
    <property type="match status" value="1"/>
</dbReference>
<dbReference type="NCBIfam" id="TIGR00115">
    <property type="entry name" value="tig"/>
    <property type="match status" value="1"/>
</dbReference>
<evidence type="ECO:0000256" key="8">
    <source>
        <dbReference type="ARBA" id="ARBA00029986"/>
    </source>
</evidence>
<dbReference type="InterPro" id="IPR036611">
    <property type="entry name" value="Trigger_fac_ribosome-bd_sf"/>
</dbReference>
<dbReference type="InterPro" id="IPR008880">
    <property type="entry name" value="Trigger_fac_C"/>
</dbReference>
<evidence type="ECO:0000256" key="5">
    <source>
        <dbReference type="ARBA" id="ARBA00023110"/>
    </source>
</evidence>
<evidence type="ECO:0000256" key="7">
    <source>
        <dbReference type="ARBA" id="ARBA00023235"/>
    </source>
</evidence>
<evidence type="ECO:0000259" key="13">
    <source>
        <dbReference type="Pfam" id="PF05698"/>
    </source>
</evidence>
<comment type="catalytic activity">
    <reaction evidence="1 9">
        <text>[protein]-peptidylproline (omega=180) = [protein]-peptidylproline (omega=0)</text>
        <dbReference type="Rhea" id="RHEA:16237"/>
        <dbReference type="Rhea" id="RHEA-COMP:10747"/>
        <dbReference type="Rhea" id="RHEA-COMP:10748"/>
        <dbReference type="ChEBI" id="CHEBI:83833"/>
        <dbReference type="ChEBI" id="CHEBI:83834"/>
        <dbReference type="EC" id="5.2.1.8"/>
    </reaction>
</comment>
<dbReference type="Gene3D" id="1.10.3120.10">
    <property type="entry name" value="Trigger factor, C-terminal domain"/>
    <property type="match status" value="1"/>
</dbReference>
<dbReference type="Pfam" id="PF05698">
    <property type="entry name" value="Trigger_C"/>
    <property type="match status" value="1"/>
</dbReference>
<evidence type="ECO:0000259" key="11">
    <source>
        <dbReference type="Pfam" id="PF00254"/>
    </source>
</evidence>
<dbReference type="Gene3D" id="3.10.50.40">
    <property type="match status" value="1"/>
</dbReference>
<feature type="domain" description="Trigger factor ribosome-binding bacterial" evidence="12">
    <location>
        <begin position="1"/>
        <end position="144"/>
    </location>
</feature>
<sequence>MDIKVEEISALTKKITVTLPNETVQPKLDKAYEKLKKEVKLKGFRRGKVPRSIIVKHYKPQVEGETGEKLVQDNYFDAVEKEGIDPVTHPEIKEVNYNEDGSFTFVAEVDIRPEFDLGQYAGLEIEKDDILVTDEEIQLELESMQKRMAPLASAGDRPVQAEDIVVVDFQGYHEGNAMPQVKQDDYSVEVGSGNMGHEFEEKLVGMNKGEEKSHEVDFPENHPNPILKGKKIEFKVIVKDIKERVLAEIDDEFAKDAGEEFNTLDELKASINERLTKQREQREEGATTDRIMQKLLEIHEFEVPNRLVAFEIEQMIKQTEQQFEQAGMSLEAAGLSRETLAEQNAEVAAKRVRGDFILKKIAEKEEIKVQDEDMERGFQRIGDMYNMPVAQVKEFFKNRDDLLPFMNELLNEKILAFLREKSVFVKPAKETEEKQQEEKEEVAESADNADTSES</sequence>
<feature type="region of interest" description="Disordered" evidence="10">
    <location>
        <begin position="427"/>
        <end position="454"/>
    </location>
</feature>
<dbReference type="GO" id="GO:0043335">
    <property type="term" value="P:protein unfolding"/>
    <property type="evidence" value="ECO:0007669"/>
    <property type="project" value="TreeGrafter"/>
</dbReference>
<dbReference type="OrthoDB" id="9767721at2"/>
<dbReference type="GO" id="GO:0015031">
    <property type="term" value="P:protein transport"/>
    <property type="evidence" value="ECO:0007669"/>
    <property type="project" value="UniProtKB-UniRule"/>
</dbReference>
<dbReference type="PANTHER" id="PTHR30560:SF3">
    <property type="entry name" value="TRIGGER FACTOR-LIKE PROTEIN TIG, CHLOROPLASTIC"/>
    <property type="match status" value="1"/>
</dbReference>
<dbReference type="SUPFAM" id="SSF54534">
    <property type="entry name" value="FKBP-like"/>
    <property type="match status" value="1"/>
</dbReference>
<dbReference type="Pfam" id="PF05697">
    <property type="entry name" value="Trigger_N"/>
    <property type="match status" value="1"/>
</dbReference>
<dbReference type="GO" id="GO:0051083">
    <property type="term" value="P:'de novo' cotranslational protein folding"/>
    <property type="evidence" value="ECO:0007669"/>
    <property type="project" value="TreeGrafter"/>
</dbReference>
<dbReference type="EC" id="5.2.1.8" evidence="3 9"/>
<feature type="compositionally biased region" description="Basic and acidic residues" evidence="10">
    <location>
        <begin position="427"/>
        <end position="437"/>
    </location>
</feature>
<dbReference type="InterPro" id="IPR037041">
    <property type="entry name" value="Trigger_fac_C_sf"/>
</dbReference>
<dbReference type="GO" id="GO:0051301">
    <property type="term" value="P:cell division"/>
    <property type="evidence" value="ECO:0007669"/>
    <property type="project" value="UniProtKB-KW"/>
</dbReference>
<evidence type="ECO:0000256" key="2">
    <source>
        <dbReference type="ARBA" id="ARBA00005464"/>
    </source>
</evidence>
<comment type="subcellular location">
    <subcellularLocation>
        <location evidence="9">Cytoplasm</location>
    </subcellularLocation>
    <text evidence="9">About half TF is bound to the ribosome near the polypeptide exit tunnel while the other half is free in the cytoplasm.</text>
</comment>
<keyword evidence="7 9" id="KW-0413">Isomerase</keyword>
<protein>
    <recommendedName>
        <fullName evidence="4 9">Trigger factor</fullName>
        <shortName evidence="9">TF</shortName>
        <ecNumber evidence="3 9">5.2.1.8</ecNumber>
    </recommendedName>
    <alternativeName>
        <fullName evidence="8 9">PPIase</fullName>
    </alternativeName>
</protein>
<dbReference type="InterPro" id="IPR046357">
    <property type="entry name" value="PPIase_dom_sf"/>
</dbReference>
<accession>A0A1H0PZH7</accession>
<dbReference type="Proteomes" id="UP000199073">
    <property type="component" value="Unassembled WGS sequence"/>
</dbReference>
<dbReference type="Gene3D" id="3.30.70.1050">
    <property type="entry name" value="Trigger factor ribosome-binding domain"/>
    <property type="match status" value="1"/>
</dbReference>
<feature type="domain" description="PPIase FKBP-type" evidence="11">
    <location>
        <begin position="156"/>
        <end position="233"/>
    </location>
</feature>
<evidence type="ECO:0000256" key="3">
    <source>
        <dbReference type="ARBA" id="ARBA00013194"/>
    </source>
</evidence>
<evidence type="ECO:0000259" key="12">
    <source>
        <dbReference type="Pfam" id="PF05697"/>
    </source>
</evidence>
<dbReference type="PIRSF" id="PIRSF003095">
    <property type="entry name" value="Trigger_factor"/>
    <property type="match status" value="1"/>
</dbReference>
<dbReference type="EMBL" id="FNJI01000010">
    <property type="protein sequence ID" value="SDP10464.1"/>
    <property type="molecule type" value="Genomic_DNA"/>
</dbReference>
<dbReference type="GO" id="GO:0044183">
    <property type="term" value="F:protein folding chaperone"/>
    <property type="evidence" value="ECO:0007669"/>
    <property type="project" value="TreeGrafter"/>
</dbReference>
<dbReference type="InterPro" id="IPR027304">
    <property type="entry name" value="Trigger_fact/SurA_dom_sf"/>
</dbReference>
<reference evidence="14 15" key="1">
    <citation type="submission" date="2016-10" db="EMBL/GenBank/DDBJ databases">
        <authorList>
            <person name="de Groot N.N."/>
        </authorList>
    </citation>
    <scope>NUCLEOTIDE SEQUENCE [LARGE SCALE GENOMIC DNA]</scope>
    <source>
        <strain evidence="14 15">DSM 12130</strain>
    </source>
</reference>
<keyword evidence="15" id="KW-1185">Reference proteome</keyword>
<dbReference type="AlphaFoldDB" id="A0A1H0PZH7"/>
<dbReference type="STRING" id="91360.SAMN05660330_01828"/>
<comment type="similarity">
    <text evidence="2 9">Belongs to the FKBP-type PPIase family. Tig subfamily.</text>
</comment>
<keyword evidence="9" id="KW-0131">Cell cycle</keyword>
<name>A0A1H0PZH7_9BACT</name>
<keyword evidence="5 9" id="KW-0697">Rotamase</keyword>
<dbReference type="SUPFAM" id="SSF109998">
    <property type="entry name" value="Triger factor/SurA peptide-binding domain-like"/>
    <property type="match status" value="1"/>
</dbReference>
<keyword evidence="9" id="KW-0963">Cytoplasm</keyword>